<dbReference type="EMBL" id="JANPWB010000005">
    <property type="protein sequence ID" value="KAJ1183768.1"/>
    <property type="molecule type" value="Genomic_DNA"/>
</dbReference>
<protein>
    <submittedName>
        <fullName evidence="2">Uncharacterized protein</fullName>
    </submittedName>
</protein>
<gene>
    <name evidence="2" type="ORF">NDU88_000582</name>
</gene>
<evidence type="ECO:0000313" key="3">
    <source>
        <dbReference type="Proteomes" id="UP001066276"/>
    </source>
</evidence>
<feature type="compositionally biased region" description="Basic and acidic residues" evidence="1">
    <location>
        <begin position="1"/>
        <end position="11"/>
    </location>
</feature>
<organism evidence="2 3">
    <name type="scientific">Pleurodeles waltl</name>
    <name type="common">Iberian ribbed newt</name>
    <dbReference type="NCBI Taxonomy" id="8319"/>
    <lineage>
        <taxon>Eukaryota</taxon>
        <taxon>Metazoa</taxon>
        <taxon>Chordata</taxon>
        <taxon>Craniata</taxon>
        <taxon>Vertebrata</taxon>
        <taxon>Euteleostomi</taxon>
        <taxon>Amphibia</taxon>
        <taxon>Batrachia</taxon>
        <taxon>Caudata</taxon>
        <taxon>Salamandroidea</taxon>
        <taxon>Salamandridae</taxon>
        <taxon>Pleurodelinae</taxon>
        <taxon>Pleurodeles</taxon>
    </lineage>
</organism>
<proteinExistence type="predicted"/>
<evidence type="ECO:0000256" key="1">
    <source>
        <dbReference type="SAM" id="MobiDB-lite"/>
    </source>
</evidence>
<accession>A0AAV7U4E0</accession>
<evidence type="ECO:0000313" key="2">
    <source>
        <dbReference type="EMBL" id="KAJ1183768.1"/>
    </source>
</evidence>
<reference evidence="2" key="1">
    <citation type="journal article" date="2022" name="bioRxiv">
        <title>Sequencing and chromosome-scale assembly of the giantPleurodeles waltlgenome.</title>
        <authorList>
            <person name="Brown T."/>
            <person name="Elewa A."/>
            <person name="Iarovenko S."/>
            <person name="Subramanian E."/>
            <person name="Araus A.J."/>
            <person name="Petzold A."/>
            <person name="Susuki M."/>
            <person name="Suzuki K.-i.T."/>
            <person name="Hayashi T."/>
            <person name="Toyoda A."/>
            <person name="Oliveira C."/>
            <person name="Osipova E."/>
            <person name="Leigh N.D."/>
            <person name="Simon A."/>
            <person name="Yun M.H."/>
        </authorList>
    </citation>
    <scope>NUCLEOTIDE SEQUENCE</scope>
    <source>
        <strain evidence="2">20211129_DDA</strain>
        <tissue evidence="2">Liver</tissue>
    </source>
</reference>
<feature type="region of interest" description="Disordered" evidence="1">
    <location>
        <begin position="1"/>
        <end position="71"/>
    </location>
</feature>
<dbReference type="Proteomes" id="UP001066276">
    <property type="component" value="Chromosome 3_1"/>
</dbReference>
<comment type="caution">
    <text evidence="2">The sequence shown here is derived from an EMBL/GenBank/DDBJ whole genome shotgun (WGS) entry which is preliminary data.</text>
</comment>
<dbReference type="AlphaFoldDB" id="A0AAV7U4E0"/>
<name>A0AAV7U4E0_PLEWA</name>
<keyword evidence="3" id="KW-1185">Reference proteome</keyword>
<feature type="region of interest" description="Disordered" evidence="1">
    <location>
        <begin position="88"/>
        <end position="107"/>
    </location>
</feature>
<sequence>MGPRRGPDRGGGEAVEVPPPTRGVRSGGGPTRWSPLPPWSTSCRRRAPAAAASTPREWRSALELRSGPGGREDLAGRVIAEAEVRKRLGKAAEGCPPPPPGKGEGSC</sequence>